<dbReference type="Gene3D" id="3.30.110.60">
    <property type="entry name" value="YhbY-like"/>
    <property type="match status" value="1"/>
</dbReference>
<dbReference type="InterPro" id="IPR035920">
    <property type="entry name" value="YhbY-like_sf"/>
</dbReference>
<reference evidence="4" key="1">
    <citation type="submission" date="2017-12" db="EMBL/GenBank/DDBJ databases">
        <authorList>
            <person name="Barbosa P."/>
            <person name="Usie A."/>
            <person name="Ramos A.M."/>
        </authorList>
    </citation>
    <scope>NUCLEOTIDE SEQUENCE</scope>
    <source>
        <strain evidence="4">HL8</strain>
        <tissue evidence="4">Leaves</tissue>
    </source>
</reference>
<dbReference type="PROSITE" id="PS51295">
    <property type="entry name" value="CRM"/>
    <property type="match status" value="1"/>
</dbReference>
<dbReference type="SUPFAM" id="SSF75471">
    <property type="entry name" value="YhbY-like"/>
    <property type="match status" value="1"/>
</dbReference>
<keyword evidence="1 2" id="KW-0694">RNA-binding</keyword>
<feature type="domain" description="CRM" evidence="3">
    <location>
        <begin position="267"/>
        <end position="364"/>
    </location>
</feature>
<evidence type="ECO:0000259" key="3">
    <source>
        <dbReference type="PROSITE" id="PS51295"/>
    </source>
</evidence>
<evidence type="ECO:0000256" key="1">
    <source>
        <dbReference type="ARBA" id="ARBA00022884"/>
    </source>
</evidence>
<name>A0AAW0M997_QUESU</name>
<gene>
    <name evidence="4" type="ORF">CFP56_006819</name>
</gene>
<evidence type="ECO:0000313" key="4">
    <source>
        <dbReference type="EMBL" id="KAK7859356.1"/>
    </source>
</evidence>
<reference evidence="4" key="3">
    <citation type="submission" date="2023-07" db="EMBL/GenBank/DDBJ databases">
        <title>An improved reference 1 genome and first organelle genomes of Quercus suber.</title>
        <authorList>
            <consortium name="Genosuber Consortium"/>
            <person name="Usie A."/>
            <person name="Serra O."/>
            <person name="Barros P."/>
        </authorList>
    </citation>
    <scope>NUCLEOTIDE SEQUENCE</scope>
    <source>
        <strain evidence="4">HL8</strain>
        <tissue evidence="4">Leaves</tissue>
    </source>
</reference>
<dbReference type="PANTHER" id="PTHR31426:SF5">
    <property type="entry name" value="OS04G0492900 PROTEIN"/>
    <property type="match status" value="1"/>
</dbReference>
<dbReference type="PANTHER" id="PTHR31426">
    <property type="entry name" value="GROUP II INTRON SPLICING FACTOR CRS1-LIKE"/>
    <property type="match status" value="1"/>
</dbReference>
<dbReference type="InterPro" id="IPR001890">
    <property type="entry name" value="RNA-binding_CRM"/>
</dbReference>
<organism evidence="4">
    <name type="scientific">Quercus suber</name>
    <name type="common">Cork oak</name>
    <dbReference type="NCBI Taxonomy" id="58331"/>
    <lineage>
        <taxon>Eukaryota</taxon>
        <taxon>Viridiplantae</taxon>
        <taxon>Streptophyta</taxon>
        <taxon>Embryophyta</taxon>
        <taxon>Tracheophyta</taxon>
        <taxon>Spermatophyta</taxon>
        <taxon>Magnoliopsida</taxon>
        <taxon>eudicotyledons</taxon>
        <taxon>Gunneridae</taxon>
        <taxon>Pentapetalae</taxon>
        <taxon>rosids</taxon>
        <taxon>fabids</taxon>
        <taxon>Fagales</taxon>
        <taxon>Fagaceae</taxon>
        <taxon>Quercus</taxon>
    </lineage>
</organism>
<dbReference type="AlphaFoldDB" id="A0AAW0M997"/>
<sequence>MFVRVLASGTLSKSHPIKNLFSNAFFFTPFFFFSKYPPRKTSSYWKTMLLKITSHCNSMGDFICKVLGQEQSASWILCNVKSFPIEGQEKMFVRVLASGTLSKSHPIKNLFSNAFFFTPFFFFSKYPPRKTSMGDFICKVLGQEQSASWILCNVKSFPIEGRRWIHSDPFLSSADEVLEPPKQPKKSAIVGGTVDTKVKRKKLKGKRAVVRWLKFFRWKKKKEYERMTAEEKILYKLSKARKKEERFVDGLKKIEPKETSETTHDPEILTPEEHFFFLKMGLKCKNYVPVGRRGIYQGVILNMHLHWKKHQTLQVVVKTFSPEEVREIAAELARLTGGIVLDIHEENTIIMYRGKNYSQPPTEIMSPRITLSRKKALDKSKYRDGLRAVRKYIPKLEQDLELLQAQAKSVPENIQEIEGTEIGRIDPESSSNFQLNNSDKLKEILNRNKECSEDDPMMDTGMASDSEDLSDIFETESDSETENKAERPLYLDKFEKFPIESDGQCEDFEEHLRQISADSKTAKSWEKDSDSPNFDEVDRIFLRAASLLKKKRR</sequence>
<protein>
    <submittedName>
        <fullName evidence="4">Crm domain-containing protein</fullName>
    </submittedName>
</protein>
<dbReference type="GO" id="GO:0003723">
    <property type="term" value="F:RNA binding"/>
    <property type="evidence" value="ECO:0007669"/>
    <property type="project" value="UniProtKB-UniRule"/>
</dbReference>
<dbReference type="InterPro" id="IPR040286">
    <property type="entry name" value="At3g25440-like"/>
</dbReference>
<accession>A0AAW0M997</accession>
<comment type="caution">
    <text evidence="4">The sequence shown here is derived from an EMBL/GenBank/DDBJ whole genome shotgun (WGS) entry which is preliminary data.</text>
</comment>
<dbReference type="SMART" id="SM01103">
    <property type="entry name" value="CRS1_YhbY"/>
    <property type="match status" value="1"/>
</dbReference>
<dbReference type="Pfam" id="PF01985">
    <property type="entry name" value="CRS1_YhbY"/>
    <property type="match status" value="1"/>
</dbReference>
<reference evidence="4" key="2">
    <citation type="journal article" date="2018" name="Sci. Data">
        <title>The draft genome sequence of cork oak.</title>
        <authorList>
            <person name="Ramos A.M."/>
            <person name="Usie A."/>
            <person name="Barbosa P."/>
            <person name="Barros P.M."/>
            <person name="Capote T."/>
            <person name="Chaves I."/>
            <person name="Simoes F."/>
            <person name="Abreu I."/>
            <person name="Carrasquinho I."/>
            <person name="Faro C."/>
            <person name="Guimaraes J.B."/>
            <person name="Mendonca D."/>
            <person name="Nobrega F."/>
            <person name="Rodrigues L."/>
            <person name="Saibo N.J.M."/>
            <person name="Varela M.C."/>
            <person name="Egas C."/>
            <person name="Matos J."/>
            <person name="Miguel C.M."/>
            <person name="Oliveira M.M."/>
            <person name="Ricardo C.P."/>
            <person name="Goncalves S."/>
        </authorList>
    </citation>
    <scope>NUCLEOTIDE SEQUENCE [LARGE SCALE GENOMIC DNA]</scope>
    <source>
        <strain evidence="4">HL8</strain>
    </source>
</reference>
<dbReference type="EMBL" id="PKMF04000013">
    <property type="protein sequence ID" value="KAK7859356.1"/>
    <property type="molecule type" value="Genomic_DNA"/>
</dbReference>
<evidence type="ECO:0000256" key="2">
    <source>
        <dbReference type="PROSITE-ProRule" id="PRU00626"/>
    </source>
</evidence>
<proteinExistence type="predicted"/>